<keyword evidence="4 8" id="KW-0238">DNA-binding</keyword>
<dbReference type="OrthoDB" id="5297879at2"/>
<dbReference type="GO" id="GO:0001217">
    <property type="term" value="F:DNA-binding transcription repressor activity"/>
    <property type="evidence" value="ECO:0007669"/>
    <property type="project" value="TreeGrafter"/>
</dbReference>
<evidence type="ECO:0000313" key="8">
    <source>
        <dbReference type="EMBL" id="SDE34394.1"/>
    </source>
</evidence>
<comment type="similarity">
    <text evidence="2">Belongs to the histone-like protein H-NS family.</text>
</comment>
<protein>
    <submittedName>
        <fullName evidence="8">DNA-binding protein H-NS</fullName>
    </submittedName>
</protein>
<evidence type="ECO:0000256" key="3">
    <source>
        <dbReference type="ARBA" id="ARBA00022490"/>
    </source>
</evidence>
<dbReference type="GO" id="GO:0005829">
    <property type="term" value="C:cytosol"/>
    <property type="evidence" value="ECO:0007669"/>
    <property type="project" value="TreeGrafter"/>
</dbReference>
<evidence type="ECO:0000256" key="5">
    <source>
        <dbReference type="SAM" id="Coils"/>
    </source>
</evidence>
<dbReference type="RefSeq" id="WP_090110435.1">
    <property type="nucleotide sequence ID" value="NZ_FNAT01000002.1"/>
</dbReference>
<feature type="compositionally biased region" description="Basic residues" evidence="6">
    <location>
        <begin position="59"/>
        <end position="70"/>
    </location>
</feature>
<feature type="region of interest" description="Disordered" evidence="6">
    <location>
        <begin position="55"/>
        <end position="106"/>
    </location>
</feature>
<dbReference type="EMBL" id="FNAT01000002">
    <property type="protein sequence ID" value="SDE34394.1"/>
    <property type="molecule type" value="Genomic_DNA"/>
</dbReference>
<evidence type="ECO:0000256" key="2">
    <source>
        <dbReference type="ARBA" id="ARBA00010610"/>
    </source>
</evidence>
<dbReference type="PANTHER" id="PTHR38097">
    <property type="match status" value="1"/>
</dbReference>
<name>A0A1G7C4T1_9RHOB</name>
<accession>A0A1G7C4T1</accession>
<dbReference type="STRING" id="521013.SAMN04488567_1359"/>
<evidence type="ECO:0000256" key="1">
    <source>
        <dbReference type="ARBA" id="ARBA00004453"/>
    </source>
</evidence>
<comment type="subcellular location">
    <subcellularLocation>
        <location evidence="1">Cytoplasm</location>
        <location evidence="1">Nucleoid</location>
    </subcellularLocation>
</comment>
<dbReference type="GO" id="GO:0009295">
    <property type="term" value="C:nucleoid"/>
    <property type="evidence" value="ECO:0007669"/>
    <property type="project" value="UniProtKB-SubCell"/>
</dbReference>
<evidence type="ECO:0000256" key="4">
    <source>
        <dbReference type="ARBA" id="ARBA00023125"/>
    </source>
</evidence>
<dbReference type="Pfam" id="PF00816">
    <property type="entry name" value="Histone_HNS"/>
    <property type="match status" value="1"/>
</dbReference>
<feature type="coiled-coil region" evidence="5">
    <location>
        <begin position="6"/>
        <end position="33"/>
    </location>
</feature>
<dbReference type="InterPro" id="IPR037150">
    <property type="entry name" value="H-NS_C_dom_sf"/>
</dbReference>
<evidence type="ECO:0000256" key="6">
    <source>
        <dbReference type="SAM" id="MobiDB-lite"/>
    </source>
</evidence>
<dbReference type="SMART" id="SM00528">
    <property type="entry name" value="HNS"/>
    <property type="match status" value="1"/>
</dbReference>
<organism evidence="8 9">
    <name type="scientific">Limimaricola pyoseonensis</name>
    <dbReference type="NCBI Taxonomy" id="521013"/>
    <lineage>
        <taxon>Bacteria</taxon>
        <taxon>Pseudomonadati</taxon>
        <taxon>Pseudomonadota</taxon>
        <taxon>Alphaproteobacteria</taxon>
        <taxon>Rhodobacterales</taxon>
        <taxon>Paracoccaceae</taxon>
        <taxon>Limimaricola</taxon>
    </lineage>
</organism>
<feature type="domain" description="DNA-binding protein H-NS-like C-terminal" evidence="7">
    <location>
        <begin position="61"/>
        <end position="106"/>
    </location>
</feature>
<evidence type="ECO:0000259" key="7">
    <source>
        <dbReference type="SMART" id="SM00528"/>
    </source>
</evidence>
<dbReference type="Proteomes" id="UP000198922">
    <property type="component" value="Unassembled WGS sequence"/>
</dbReference>
<dbReference type="GO" id="GO:0000976">
    <property type="term" value="F:transcription cis-regulatory region binding"/>
    <property type="evidence" value="ECO:0007669"/>
    <property type="project" value="TreeGrafter"/>
</dbReference>
<proteinExistence type="inferred from homology"/>
<keyword evidence="3" id="KW-0963">Cytoplasm</keyword>
<dbReference type="Gene3D" id="4.10.430.10">
    <property type="entry name" value="Histone-like protein H-NS, C-terminal domain"/>
    <property type="match status" value="1"/>
</dbReference>
<dbReference type="GO" id="GO:0003680">
    <property type="term" value="F:minor groove of adenine-thymine-rich DNA binding"/>
    <property type="evidence" value="ECO:0007669"/>
    <property type="project" value="TreeGrafter"/>
</dbReference>
<reference evidence="9" key="1">
    <citation type="submission" date="2016-10" db="EMBL/GenBank/DDBJ databases">
        <authorList>
            <person name="Varghese N."/>
            <person name="Submissions S."/>
        </authorList>
    </citation>
    <scope>NUCLEOTIDE SEQUENCE [LARGE SCALE GENOMIC DNA]</scope>
    <source>
        <strain evidence="9">DSM 21424</strain>
    </source>
</reference>
<dbReference type="InterPro" id="IPR027444">
    <property type="entry name" value="H-NS_C_dom"/>
</dbReference>
<keyword evidence="5" id="KW-0175">Coiled coil</keyword>
<evidence type="ECO:0000313" key="9">
    <source>
        <dbReference type="Proteomes" id="UP000198922"/>
    </source>
</evidence>
<dbReference type="GO" id="GO:0003681">
    <property type="term" value="F:bent DNA binding"/>
    <property type="evidence" value="ECO:0007669"/>
    <property type="project" value="TreeGrafter"/>
</dbReference>
<dbReference type="AlphaFoldDB" id="A0A1G7C4T1"/>
<keyword evidence="9" id="KW-1185">Reference proteome</keyword>
<sequence length="106" mass="12062">MNKELHEMSRKELEELRRDIDEALSTVAERERKAAIEAAERAAAEHGYSLSELAEITSKGKKTKSKRPAKFRNPEDPTQTWSGRGRKPRWINEAEAAGRPLEDFAV</sequence>
<dbReference type="SUPFAM" id="SSF81273">
    <property type="entry name" value="H-NS histone-like proteins"/>
    <property type="match status" value="1"/>
</dbReference>
<dbReference type="PANTHER" id="PTHR38097:SF2">
    <property type="entry name" value="DNA-BINDING PROTEIN STPA"/>
    <property type="match status" value="1"/>
</dbReference>
<gene>
    <name evidence="8" type="ORF">SAMN04488567_1359</name>
</gene>
<dbReference type="GO" id="GO:0032993">
    <property type="term" value="C:protein-DNA complex"/>
    <property type="evidence" value="ECO:0007669"/>
    <property type="project" value="TreeGrafter"/>
</dbReference>